<comment type="similarity">
    <text evidence="1 8">Belongs to the bacterial ribosomal protein bS6 family.</text>
</comment>
<evidence type="ECO:0000313" key="10">
    <source>
        <dbReference type="Proteomes" id="UP000032120"/>
    </source>
</evidence>
<evidence type="ECO:0000256" key="4">
    <source>
        <dbReference type="ARBA" id="ARBA00022980"/>
    </source>
</evidence>
<gene>
    <name evidence="8" type="primary">rpsF</name>
    <name evidence="9" type="ORF">SD72_15915</name>
</gene>
<evidence type="ECO:0000256" key="8">
    <source>
        <dbReference type="HAMAP-Rule" id="MF_00360"/>
    </source>
</evidence>
<proteinExistence type="inferred from homology"/>
<dbReference type="AlphaFoldDB" id="A0A0D0HUM3"/>
<dbReference type="OrthoDB" id="9812702at2"/>
<dbReference type="PANTHER" id="PTHR21011">
    <property type="entry name" value="MITOCHONDRIAL 28S RIBOSOMAL PROTEIN S6"/>
    <property type="match status" value="1"/>
</dbReference>
<dbReference type="EMBL" id="JXSQ01000043">
    <property type="protein sequence ID" value="KIP51346.1"/>
    <property type="molecule type" value="Genomic_DNA"/>
</dbReference>
<keyword evidence="2 8" id="KW-0699">rRNA-binding</keyword>
<organism evidence="9 10">
    <name type="scientific">Leucobacter komagatae</name>
    <dbReference type="NCBI Taxonomy" id="55969"/>
    <lineage>
        <taxon>Bacteria</taxon>
        <taxon>Bacillati</taxon>
        <taxon>Actinomycetota</taxon>
        <taxon>Actinomycetes</taxon>
        <taxon>Micrococcales</taxon>
        <taxon>Microbacteriaceae</taxon>
        <taxon>Leucobacter</taxon>
    </lineage>
</organism>
<dbReference type="GO" id="GO:0070181">
    <property type="term" value="F:small ribosomal subunit rRNA binding"/>
    <property type="evidence" value="ECO:0007669"/>
    <property type="project" value="TreeGrafter"/>
</dbReference>
<dbReference type="HAMAP" id="MF_00360">
    <property type="entry name" value="Ribosomal_bS6"/>
    <property type="match status" value="1"/>
</dbReference>
<dbReference type="RefSeq" id="WP_042545454.1">
    <property type="nucleotide sequence ID" value="NZ_JXSQ01000043.1"/>
</dbReference>
<dbReference type="Pfam" id="PF01250">
    <property type="entry name" value="Ribosomal_S6"/>
    <property type="match status" value="1"/>
</dbReference>
<comment type="function">
    <text evidence="6 8">Binds together with bS18 to 16S ribosomal RNA.</text>
</comment>
<dbReference type="Gene3D" id="3.30.70.60">
    <property type="match status" value="1"/>
</dbReference>
<dbReference type="GO" id="GO:1990904">
    <property type="term" value="C:ribonucleoprotein complex"/>
    <property type="evidence" value="ECO:0007669"/>
    <property type="project" value="UniProtKB-KW"/>
</dbReference>
<dbReference type="GO" id="GO:0005737">
    <property type="term" value="C:cytoplasm"/>
    <property type="evidence" value="ECO:0007669"/>
    <property type="project" value="UniProtKB-ARBA"/>
</dbReference>
<evidence type="ECO:0000256" key="6">
    <source>
        <dbReference type="ARBA" id="ARBA00035104"/>
    </source>
</evidence>
<sequence length="120" mass="13295">MHPYELMVILDPGIDERTVAPSMEKFLTVIRNANGEIENVDIWGKRRLAYEINKNTEGIYVVVNFTATPEATAELDRQLGLSEAVLRTKVLRADELIAQRAAQSKRDQAKAARAAAKASA</sequence>
<evidence type="ECO:0000256" key="5">
    <source>
        <dbReference type="ARBA" id="ARBA00023274"/>
    </source>
</evidence>
<dbReference type="InterPro" id="IPR014717">
    <property type="entry name" value="Transl_elong_EF1B/ribsomal_bS6"/>
</dbReference>
<dbReference type="Proteomes" id="UP000032120">
    <property type="component" value="Unassembled WGS sequence"/>
</dbReference>
<dbReference type="GO" id="GO:0005840">
    <property type="term" value="C:ribosome"/>
    <property type="evidence" value="ECO:0007669"/>
    <property type="project" value="UniProtKB-KW"/>
</dbReference>
<keyword evidence="5 8" id="KW-0687">Ribonucleoprotein</keyword>
<dbReference type="GO" id="GO:0003735">
    <property type="term" value="F:structural constituent of ribosome"/>
    <property type="evidence" value="ECO:0007669"/>
    <property type="project" value="InterPro"/>
</dbReference>
<keyword evidence="4 8" id="KW-0689">Ribosomal protein</keyword>
<dbReference type="GO" id="GO:0006412">
    <property type="term" value="P:translation"/>
    <property type="evidence" value="ECO:0007669"/>
    <property type="project" value="UniProtKB-UniRule"/>
</dbReference>
<name>A0A0D0HUM3_9MICO</name>
<dbReference type="InterPro" id="IPR020814">
    <property type="entry name" value="Ribosomal_S6_plastid/chlpt"/>
</dbReference>
<comment type="caution">
    <text evidence="9">The sequence shown here is derived from an EMBL/GenBank/DDBJ whole genome shotgun (WGS) entry which is preliminary data.</text>
</comment>
<protein>
    <recommendedName>
        <fullName evidence="7 8">Small ribosomal subunit protein bS6</fullName>
    </recommendedName>
</protein>
<dbReference type="InterPro" id="IPR020815">
    <property type="entry name" value="Ribosomal_bS6_CS"/>
</dbReference>
<keyword evidence="3 8" id="KW-0694">RNA-binding</keyword>
<dbReference type="FunFam" id="3.30.70.60:FF:000002">
    <property type="entry name" value="30S ribosomal protein S6"/>
    <property type="match status" value="1"/>
</dbReference>
<evidence type="ECO:0000256" key="1">
    <source>
        <dbReference type="ARBA" id="ARBA00009512"/>
    </source>
</evidence>
<evidence type="ECO:0000256" key="3">
    <source>
        <dbReference type="ARBA" id="ARBA00022884"/>
    </source>
</evidence>
<dbReference type="PANTHER" id="PTHR21011:SF1">
    <property type="entry name" value="SMALL RIBOSOMAL SUBUNIT PROTEIN BS6M"/>
    <property type="match status" value="1"/>
</dbReference>
<dbReference type="SUPFAM" id="SSF54995">
    <property type="entry name" value="Ribosomal protein S6"/>
    <property type="match status" value="1"/>
</dbReference>
<accession>A0A0D0HUM3</accession>
<evidence type="ECO:0000256" key="7">
    <source>
        <dbReference type="ARBA" id="ARBA00035294"/>
    </source>
</evidence>
<keyword evidence="10" id="KW-1185">Reference proteome</keyword>
<dbReference type="InterPro" id="IPR035980">
    <property type="entry name" value="Ribosomal_bS6_sf"/>
</dbReference>
<evidence type="ECO:0000313" key="9">
    <source>
        <dbReference type="EMBL" id="KIP51346.1"/>
    </source>
</evidence>
<dbReference type="PROSITE" id="PS01048">
    <property type="entry name" value="RIBOSOMAL_S6"/>
    <property type="match status" value="1"/>
</dbReference>
<dbReference type="InterPro" id="IPR000529">
    <property type="entry name" value="Ribosomal_bS6"/>
</dbReference>
<dbReference type="NCBIfam" id="TIGR00166">
    <property type="entry name" value="S6"/>
    <property type="match status" value="1"/>
</dbReference>
<evidence type="ECO:0000256" key="2">
    <source>
        <dbReference type="ARBA" id="ARBA00022730"/>
    </source>
</evidence>
<dbReference type="CDD" id="cd00473">
    <property type="entry name" value="bS6"/>
    <property type="match status" value="1"/>
</dbReference>
<reference evidence="9 10" key="1">
    <citation type="submission" date="2015-01" db="EMBL/GenBank/DDBJ databases">
        <title>Draft genome sequence of Leucobacter komagatae strain VKM ST2845.</title>
        <authorList>
            <person name="Karlyshev A.V."/>
            <person name="Kudryashova E.B."/>
        </authorList>
    </citation>
    <scope>NUCLEOTIDE SEQUENCE [LARGE SCALE GENOMIC DNA]</scope>
    <source>
        <strain evidence="9 10">VKM ST2845</strain>
    </source>
</reference>